<evidence type="ECO:0000313" key="6">
    <source>
        <dbReference type="Proteomes" id="UP001527181"/>
    </source>
</evidence>
<dbReference type="InterPro" id="IPR001279">
    <property type="entry name" value="Metallo-B-lactamas"/>
</dbReference>
<name>A0ABT4GV28_PAEAL</name>
<comment type="catalytic activity">
    <reaction evidence="3">
        <text>3',5'-cyclic UMP + H2O = UMP + H(+)</text>
        <dbReference type="Rhea" id="RHEA:70575"/>
        <dbReference type="ChEBI" id="CHEBI:15377"/>
        <dbReference type="ChEBI" id="CHEBI:15378"/>
        <dbReference type="ChEBI" id="CHEBI:57865"/>
        <dbReference type="ChEBI" id="CHEBI:184387"/>
    </reaction>
    <physiologicalReaction direction="left-to-right" evidence="3">
        <dbReference type="Rhea" id="RHEA:70576"/>
    </physiologicalReaction>
</comment>
<proteinExistence type="predicted"/>
<dbReference type="EMBL" id="JAMDNP010000012">
    <property type="protein sequence ID" value="MCY9760547.1"/>
    <property type="molecule type" value="Genomic_DNA"/>
</dbReference>
<comment type="catalytic activity">
    <reaction evidence="1">
        <text>3',5'-cyclic CMP + H2O = CMP + H(+)</text>
        <dbReference type="Rhea" id="RHEA:72675"/>
        <dbReference type="ChEBI" id="CHEBI:15377"/>
        <dbReference type="ChEBI" id="CHEBI:15378"/>
        <dbReference type="ChEBI" id="CHEBI:58003"/>
        <dbReference type="ChEBI" id="CHEBI:60377"/>
    </reaction>
    <physiologicalReaction direction="left-to-right" evidence="1">
        <dbReference type="Rhea" id="RHEA:72676"/>
    </physiologicalReaction>
</comment>
<reference evidence="5 6" key="1">
    <citation type="submission" date="2022-05" db="EMBL/GenBank/DDBJ databases">
        <title>Genome Sequencing of Bee-Associated Microbes.</title>
        <authorList>
            <person name="Dunlap C."/>
        </authorList>
    </citation>
    <scope>NUCLEOTIDE SEQUENCE [LARGE SCALE GENOMIC DNA]</scope>
    <source>
        <strain evidence="5 6">NRRL B-04010</strain>
    </source>
</reference>
<organism evidence="5 6">
    <name type="scientific">Paenibacillus alvei</name>
    <name type="common">Bacillus alvei</name>
    <dbReference type="NCBI Taxonomy" id="44250"/>
    <lineage>
        <taxon>Bacteria</taxon>
        <taxon>Bacillati</taxon>
        <taxon>Bacillota</taxon>
        <taxon>Bacilli</taxon>
        <taxon>Bacillales</taxon>
        <taxon>Paenibacillaceae</taxon>
        <taxon>Paenibacillus</taxon>
    </lineage>
</organism>
<evidence type="ECO:0000256" key="3">
    <source>
        <dbReference type="ARBA" id="ARBA00048505"/>
    </source>
</evidence>
<evidence type="ECO:0000256" key="1">
    <source>
        <dbReference type="ARBA" id="ARBA00034221"/>
    </source>
</evidence>
<dbReference type="PANTHER" id="PTHR47619">
    <property type="entry name" value="METALLO-HYDROLASE YYCJ-RELATED"/>
    <property type="match status" value="1"/>
</dbReference>
<dbReference type="InterPro" id="IPR052533">
    <property type="entry name" value="WalJ/YycJ-like"/>
</dbReference>
<sequence length="250" mass="27325">MIEVKVLASGSTGNCVWLGNGEVSILVDVGLPKTKIEKIMLQQGIDPSKIDAIFVTHEHGDHTKGVAFADKYKIPVHASEGTLKGMGDLDTAKPMKKDTLLGFNVFEETIVNVQAFPVSHDAYEPYGFTFRDQDTKVSVLMDTGTVTGEMLKAMEGSDIYIFECNHDVDMLQSGDYPEITKSRILSDSGHLSNQAAAAALARLVRGKGEHIYLTHMSSSNNMPALAEMTVKRALMKKGYKAGVHYHLHVV</sequence>
<feature type="domain" description="Metallo-beta-lactamase" evidence="4">
    <location>
        <begin position="12"/>
        <end position="215"/>
    </location>
</feature>
<accession>A0ABT4GV28</accession>
<keyword evidence="6" id="KW-1185">Reference proteome</keyword>
<evidence type="ECO:0000256" key="2">
    <source>
        <dbReference type="ARBA" id="ARBA00034301"/>
    </source>
</evidence>
<comment type="function">
    <text evidence="2">Counteracts the endogenous Pycsar antiviral defense system. Phosphodiesterase that enables metal-dependent hydrolysis of host cyclic nucleotide Pycsar defense signals such as cCMP and cUMP.</text>
</comment>
<dbReference type="Proteomes" id="UP001527181">
    <property type="component" value="Unassembled WGS sequence"/>
</dbReference>
<comment type="caution">
    <text evidence="5">The sequence shown here is derived from an EMBL/GenBank/DDBJ whole genome shotgun (WGS) entry which is preliminary data.</text>
</comment>
<dbReference type="RefSeq" id="WP_268600816.1">
    <property type="nucleotide sequence ID" value="NZ_JAKOBS010000018.1"/>
</dbReference>
<dbReference type="InterPro" id="IPR036866">
    <property type="entry name" value="RibonucZ/Hydroxyglut_hydro"/>
</dbReference>
<gene>
    <name evidence="5" type="ORF">M5X12_08150</name>
</gene>
<evidence type="ECO:0000259" key="4">
    <source>
        <dbReference type="SMART" id="SM00849"/>
    </source>
</evidence>
<dbReference type="PANTHER" id="PTHR47619:SF1">
    <property type="entry name" value="EXODEOXYRIBONUCLEASE WALJ"/>
    <property type="match status" value="1"/>
</dbReference>
<dbReference type="Pfam" id="PF12706">
    <property type="entry name" value="Lactamase_B_2"/>
    <property type="match status" value="1"/>
</dbReference>
<evidence type="ECO:0000313" key="5">
    <source>
        <dbReference type="EMBL" id="MCY9760547.1"/>
    </source>
</evidence>
<dbReference type="SMART" id="SM00849">
    <property type="entry name" value="Lactamase_B"/>
    <property type="match status" value="1"/>
</dbReference>
<dbReference type="Gene3D" id="3.60.15.10">
    <property type="entry name" value="Ribonuclease Z/Hydroxyacylglutathione hydrolase-like"/>
    <property type="match status" value="1"/>
</dbReference>
<protein>
    <submittedName>
        <fullName evidence="5">MBL fold metallo-hydrolase</fullName>
    </submittedName>
</protein>
<dbReference type="SUPFAM" id="SSF56281">
    <property type="entry name" value="Metallo-hydrolase/oxidoreductase"/>
    <property type="match status" value="1"/>
</dbReference>